<proteinExistence type="predicted"/>
<organism evidence="1 2">
    <name type="scientific">Chitinophaga qingshengii</name>
    <dbReference type="NCBI Taxonomy" id="1569794"/>
    <lineage>
        <taxon>Bacteria</taxon>
        <taxon>Pseudomonadati</taxon>
        <taxon>Bacteroidota</taxon>
        <taxon>Chitinophagia</taxon>
        <taxon>Chitinophagales</taxon>
        <taxon>Chitinophagaceae</taxon>
        <taxon>Chitinophaga</taxon>
    </lineage>
</organism>
<evidence type="ECO:0000313" key="1">
    <source>
        <dbReference type="EMBL" id="MBC9932502.1"/>
    </source>
</evidence>
<reference evidence="1 2" key="1">
    <citation type="submission" date="2020-09" db="EMBL/GenBank/DDBJ databases">
        <title>Genome sequences of type strains of Chitinophaga qingshengii and Chitinophaga varians.</title>
        <authorList>
            <person name="Kittiwongwattana C."/>
        </authorList>
    </citation>
    <scope>NUCLEOTIDE SEQUENCE [LARGE SCALE GENOMIC DNA]</scope>
    <source>
        <strain evidence="1 2">JCM 30026</strain>
    </source>
</reference>
<sequence>MKLKTDLLYALKDQLLNWQGLPEQHLEALVQQFEKIPRDEVSTFYTPALTDSELGSALVAIGNQFPDNNKLQINVVSALGNMVWRYQLHPTDEMFTFLTVATANKKANFYVALHMPVFPQYWLWEGKWQYLLSVPNIAPKKKSFTVFHDTVKRVLENHDEMPLAVKQQIIRKLQTRMEEADTPPVLKDEYLATIHALINQ</sequence>
<name>A0ABR7TSD0_9BACT</name>
<protein>
    <submittedName>
        <fullName evidence="1">Uncharacterized protein</fullName>
    </submittedName>
</protein>
<dbReference type="RefSeq" id="WP_188089618.1">
    <property type="nucleotide sequence ID" value="NZ_JACVFC010000002.1"/>
</dbReference>
<gene>
    <name evidence="1" type="ORF">ICL07_19110</name>
</gene>
<comment type="caution">
    <text evidence="1">The sequence shown here is derived from an EMBL/GenBank/DDBJ whole genome shotgun (WGS) entry which is preliminary data.</text>
</comment>
<dbReference type="Proteomes" id="UP000659124">
    <property type="component" value="Unassembled WGS sequence"/>
</dbReference>
<accession>A0ABR7TSD0</accession>
<keyword evidence="2" id="KW-1185">Reference proteome</keyword>
<dbReference type="EMBL" id="JACVFC010000002">
    <property type="protein sequence ID" value="MBC9932502.1"/>
    <property type="molecule type" value="Genomic_DNA"/>
</dbReference>
<evidence type="ECO:0000313" key="2">
    <source>
        <dbReference type="Proteomes" id="UP000659124"/>
    </source>
</evidence>